<feature type="signal peptide" evidence="4">
    <location>
        <begin position="1"/>
        <end position="18"/>
    </location>
</feature>
<dbReference type="InterPro" id="IPR013740">
    <property type="entry name" value="Redoxin"/>
</dbReference>
<dbReference type="InterPro" id="IPR036249">
    <property type="entry name" value="Thioredoxin-like_sf"/>
</dbReference>
<comment type="subcellular location">
    <subcellularLocation>
        <location evidence="1">Cell envelope</location>
    </subcellularLocation>
</comment>
<dbReference type="GO" id="GO:0030313">
    <property type="term" value="C:cell envelope"/>
    <property type="evidence" value="ECO:0007669"/>
    <property type="project" value="UniProtKB-SubCell"/>
</dbReference>
<dbReference type="InterPro" id="IPR013766">
    <property type="entry name" value="Thioredoxin_domain"/>
</dbReference>
<evidence type="ECO:0000256" key="3">
    <source>
        <dbReference type="ARBA" id="ARBA00023284"/>
    </source>
</evidence>
<dbReference type="SUPFAM" id="SSF52833">
    <property type="entry name" value="Thioredoxin-like"/>
    <property type="match status" value="1"/>
</dbReference>
<dbReference type="RefSeq" id="WP_133994194.1">
    <property type="nucleotide sequence ID" value="NZ_SODV01000001.1"/>
</dbReference>
<dbReference type="Pfam" id="PF08534">
    <property type="entry name" value="Redoxin"/>
    <property type="match status" value="1"/>
</dbReference>
<evidence type="ECO:0000256" key="4">
    <source>
        <dbReference type="SAM" id="SignalP"/>
    </source>
</evidence>
<proteinExistence type="predicted"/>
<protein>
    <submittedName>
        <fullName evidence="6">Redoxin</fullName>
    </submittedName>
</protein>
<comment type="caution">
    <text evidence="6">The sequence shown here is derived from an EMBL/GenBank/DDBJ whole genome shotgun (WGS) entry which is preliminary data.</text>
</comment>
<sequence>MKYLFAIILLGAALCAGAQQTIPRWHIADLKTFLQTTKKPVIVNLWATFCVPCVQEIPYFESTVASYGAKVDLLLLSLDIADFYPKKITAFAQAHGFHSPIAWLDETDADVIAPAIDSTWTGVIPCSVFYNPRTGYRKFYQQQLTPEAFKQAVESLLR</sequence>
<dbReference type="PROSITE" id="PS51352">
    <property type="entry name" value="THIOREDOXIN_2"/>
    <property type="match status" value="1"/>
</dbReference>
<evidence type="ECO:0000256" key="2">
    <source>
        <dbReference type="ARBA" id="ARBA00022748"/>
    </source>
</evidence>
<evidence type="ECO:0000256" key="1">
    <source>
        <dbReference type="ARBA" id="ARBA00004196"/>
    </source>
</evidence>
<keyword evidence="7" id="KW-1185">Reference proteome</keyword>
<reference evidence="6 7" key="1">
    <citation type="submission" date="2019-03" db="EMBL/GenBank/DDBJ databases">
        <title>Genomic Encyclopedia of Type Strains, Phase IV (KMG-IV): sequencing the most valuable type-strain genomes for metagenomic binning, comparative biology and taxonomic classification.</title>
        <authorList>
            <person name="Goeker M."/>
        </authorList>
    </citation>
    <scope>NUCLEOTIDE SEQUENCE [LARGE SCALE GENOMIC DNA]</scope>
    <source>
        <strain evidence="6 7">DSM 100059</strain>
    </source>
</reference>
<feature type="chain" id="PRO_5020272949" evidence="4">
    <location>
        <begin position="19"/>
        <end position="158"/>
    </location>
</feature>
<keyword evidence="2" id="KW-0201">Cytochrome c-type biogenesis</keyword>
<dbReference type="Gene3D" id="3.40.30.10">
    <property type="entry name" value="Glutaredoxin"/>
    <property type="match status" value="1"/>
</dbReference>
<gene>
    <name evidence="6" type="ORF">EDB95_2595</name>
</gene>
<accession>A0A4R8DVQ8</accession>
<dbReference type="AlphaFoldDB" id="A0A4R8DVQ8"/>
<dbReference type="PROSITE" id="PS00194">
    <property type="entry name" value="THIOREDOXIN_1"/>
    <property type="match status" value="1"/>
</dbReference>
<keyword evidence="3" id="KW-0676">Redox-active center</keyword>
<dbReference type="Proteomes" id="UP000294498">
    <property type="component" value="Unassembled WGS sequence"/>
</dbReference>
<dbReference type="CDD" id="cd02966">
    <property type="entry name" value="TlpA_like_family"/>
    <property type="match status" value="1"/>
</dbReference>
<name>A0A4R8DVQ8_9BACT</name>
<dbReference type="EMBL" id="SODV01000001">
    <property type="protein sequence ID" value="TDX01555.1"/>
    <property type="molecule type" value="Genomic_DNA"/>
</dbReference>
<dbReference type="GO" id="GO:0017004">
    <property type="term" value="P:cytochrome complex assembly"/>
    <property type="evidence" value="ECO:0007669"/>
    <property type="project" value="UniProtKB-KW"/>
</dbReference>
<dbReference type="InterPro" id="IPR017937">
    <property type="entry name" value="Thioredoxin_CS"/>
</dbReference>
<dbReference type="OrthoDB" id="9815205at2"/>
<keyword evidence="4" id="KW-0732">Signal</keyword>
<organism evidence="6 7">
    <name type="scientific">Dinghuibacter silviterrae</name>
    <dbReference type="NCBI Taxonomy" id="1539049"/>
    <lineage>
        <taxon>Bacteria</taxon>
        <taxon>Pseudomonadati</taxon>
        <taxon>Bacteroidota</taxon>
        <taxon>Chitinophagia</taxon>
        <taxon>Chitinophagales</taxon>
        <taxon>Chitinophagaceae</taxon>
        <taxon>Dinghuibacter</taxon>
    </lineage>
</organism>
<dbReference type="GO" id="GO:0016491">
    <property type="term" value="F:oxidoreductase activity"/>
    <property type="evidence" value="ECO:0007669"/>
    <property type="project" value="InterPro"/>
</dbReference>
<evidence type="ECO:0000313" key="7">
    <source>
        <dbReference type="Proteomes" id="UP000294498"/>
    </source>
</evidence>
<evidence type="ECO:0000313" key="6">
    <source>
        <dbReference type="EMBL" id="TDX01555.1"/>
    </source>
</evidence>
<evidence type="ECO:0000259" key="5">
    <source>
        <dbReference type="PROSITE" id="PS51352"/>
    </source>
</evidence>
<feature type="domain" description="Thioredoxin" evidence="5">
    <location>
        <begin position="8"/>
        <end position="158"/>
    </location>
</feature>